<evidence type="ECO:0000313" key="3">
    <source>
        <dbReference type="Proteomes" id="UP000037043"/>
    </source>
</evidence>
<reference evidence="3" key="1">
    <citation type="submission" date="2015-08" db="EMBL/GenBank/DDBJ databases">
        <title>Genome sequence of the strict anaerobe Clostridium homopropionicum LuHBu1 (DSM 5847T).</title>
        <authorList>
            <person name="Poehlein A."/>
            <person name="Beck M."/>
            <person name="Schiel-Bengelsdorf B."/>
            <person name="Bengelsdorf F.R."/>
            <person name="Daniel R."/>
            <person name="Duerre P."/>
        </authorList>
    </citation>
    <scope>NUCLEOTIDE SEQUENCE [LARGE SCALE GENOMIC DNA]</scope>
    <source>
        <strain evidence="3">DSM 5847</strain>
    </source>
</reference>
<sequence>MKIKTSAVAVIIFASIFGTIAITSAFGLWNTVNTKEPALYTTGEFAGEYNPADIRGSYNFGEISDLFEVSLEDLGIAFALKDEKTFATFQCKELEAIYTSAASEGKEVGTDSVKTFVALYKSLPITLNDTTYLPEPAVNILRSKVKLTEEQSKYLDTHTIAPLDAAISSDTKSQAQEESTAKVKETSTTEKIIKGSTTFKDLIDWGVKTEEIEKVINDKIPSTGKLVKDYATEKGVEFSTLKESLQSLVDAQNK</sequence>
<comment type="caution">
    <text evidence="2">The sequence shown here is derived from an EMBL/GenBank/DDBJ whole genome shotgun (WGS) entry which is preliminary data.</text>
</comment>
<gene>
    <name evidence="2" type="ORF">CLHOM_11680</name>
</gene>
<keyword evidence="1" id="KW-0812">Transmembrane</keyword>
<feature type="transmembrane region" description="Helical" evidence="1">
    <location>
        <begin position="7"/>
        <end position="29"/>
    </location>
</feature>
<evidence type="ECO:0000256" key="1">
    <source>
        <dbReference type="SAM" id="Phobius"/>
    </source>
</evidence>
<dbReference type="AlphaFoldDB" id="A0A0L6ZBJ2"/>
<keyword evidence="3" id="KW-1185">Reference proteome</keyword>
<evidence type="ECO:0000313" key="2">
    <source>
        <dbReference type="EMBL" id="KOA20349.1"/>
    </source>
</evidence>
<keyword evidence="1" id="KW-1133">Transmembrane helix</keyword>
<organism evidence="2 3">
    <name type="scientific">Clostridium homopropionicum DSM 5847</name>
    <dbReference type="NCBI Taxonomy" id="1121318"/>
    <lineage>
        <taxon>Bacteria</taxon>
        <taxon>Bacillati</taxon>
        <taxon>Bacillota</taxon>
        <taxon>Clostridia</taxon>
        <taxon>Eubacteriales</taxon>
        <taxon>Clostridiaceae</taxon>
        <taxon>Clostridium</taxon>
    </lineage>
</organism>
<dbReference type="STRING" id="36844.SAMN04488501_1153"/>
<protein>
    <submittedName>
        <fullName evidence="2">Uncharacterized protein</fullName>
    </submittedName>
</protein>
<accession>A0A0L6ZBJ2</accession>
<dbReference type="RefSeq" id="WP_052220749.1">
    <property type="nucleotide sequence ID" value="NZ_LHUR01000015.1"/>
</dbReference>
<name>A0A0L6ZBJ2_9CLOT</name>
<dbReference type="EMBL" id="LHUR01000015">
    <property type="protein sequence ID" value="KOA20349.1"/>
    <property type="molecule type" value="Genomic_DNA"/>
</dbReference>
<dbReference type="PATRIC" id="fig|1121318.3.peg.1177"/>
<keyword evidence="1" id="KW-0472">Membrane</keyword>
<proteinExistence type="predicted"/>
<dbReference type="Proteomes" id="UP000037043">
    <property type="component" value="Unassembled WGS sequence"/>
</dbReference>